<keyword evidence="5" id="KW-1185">Reference proteome</keyword>
<name>A0A4U7JIN2_9FIRM</name>
<dbReference type="Proteomes" id="UP000306409">
    <property type="component" value="Chromosome"/>
</dbReference>
<gene>
    <name evidence="4" type="ORF">EHE19_009985</name>
</gene>
<dbReference type="Pfam" id="PF00586">
    <property type="entry name" value="AIRS"/>
    <property type="match status" value="1"/>
</dbReference>
<dbReference type="Pfam" id="PF02769">
    <property type="entry name" value="AIRS_C"/>
    <property type="match status" value="1"/>
</dbReference>
<dbReference type="InterPro" id="IPR011854">
    <property type="entry name" value="HypE"/>
</dbReference>
<dbReference type="SUPFAM" id="SSF56042">
    <property type="entry name" value="PurM C-terminal domain-like"/>
    <property type="match status" value="1"/>
</dbReference>
<dbReference type="RefSeq" id="WP_137696077.1">
    <property type="nucleotide sequence ID" value="NZ_CP061336.1"/>
</dbReference>
<dbReference type="PANTHER" id="PTHR30303:SF4">
    <property type="entry name" value="HYDROGENASE EXPRESSION_FORMATION PROTEIN HYPE"/>
    <property type="match status" value="1"/>
</dbReference>
<dbReference type="OrthoDB" id="153904at2"/>
<sequence length="338" mass="35788">MESGKVPNDVLNKIVLSKINKFREEIILRPGIGEDCAAIDFGEYACVLSTDPITAAVNDIGKLSVHISCNDIASSGVEPLGLMVTILCPVGTSEAELENVMEQICVTAAELNVEIVGGHTEVTPAVNQIIISTTCIGKSQKNKIVSSTGAKPGDSIIMTKSAGMEGAAIIATDFAHKLNNIISHEDLCYAREFVKSLSVVKEGVLSGKFGATSMHDITEGGVLGAVWEISEASGVGVVINKDNISVDPVTKSICNALDINVLRLISSGSMLITCPNGEELVKILESNNIKATIIGTVTANKNEKLLISKKEGTVQEIEPPSSDELYKLYVTANHEHSL</sequence>
<dbReference type="InterPro" id="IPR036676">
    <property type="entry name" value="PurM-like_C_sf"/>
</dbReference>
<dbReference type="Gene3D" id="3.30.1330.10">
    <property type="entry name" value="PurM-like, N-terminal domain"/>
    <property type="match status" value="1"/>
</dbReference>
<dbReference type="GO" id="GO:0051604">
    <property type="term" value="P:protein maturation"/>
    <property type="evidence" value="ECO:0007669"/>
    <property type="project" value="TreeGrafter"/>
</dbReference>
<evidence type="ECO:0000259" key="3">
    <source>
        <dbReference type="Pfam" id="PF02769"/>
    </source>
</evidence>
<feature type="domain" description="PurM-like N-terminal" evidence="2">
    <location>
        <begin position="33"/>
        <end position="138"/>
    </location>
</feature>
<comment type="similarity">
    <text evidence="1">Belongs to the HypE family.</text>
</comment>
<dbReference type="SUPFAM" id="SSF55326">
    <property type="entry name" value="PurM N-terminal domain-like"/>
    <property type="match status" value="1"/>
</dbReference>
<dbReference type="Gene3D" id="3.90.650.10">
    <property type="entry name" value="PurM-like C-terminal domain"/>
    <property type="match status" value="1"/>
</dbReference>
<evidence type="ECO:0000259" key="2">
    <source>
        <dbReference type="Pfam" id="PF00586"/>
    </source>
</evidence>
<accession>A0A4U7JIN2</accession>
<dbReference type="InterPro" id="IPR016188">
    <property type="entry name" value="PurM-like_N"/>
</dbReference>
<feature type="domain" description="PurM-like C-terminal" evidence="3">
    <location>
        <begin position="151"/>
        <end position="305"/>
    </location>
</feature>
<dbReference type="KEGG" id="rher:EHE19_009985"/>
<dbReference type="EMBL" id="CP061336">
    <property type="protein sequence ID" value="QNU65274.1"/>
    <property type="molecule type" value="Genomic_DNA"/>
</dbReference>
<dbReference type="InterPro" id="IPR010918">
    <property type="entry name" value="PurM-like_C_dom"/>
</dbReference>
<dbReference type="AlphaFoldDB" id="A0A4U7JIN2"/>
<dbReference type="PANTHER" id="PTHR30303">
    <property type="entry name" value="HYDROGENASE ISOENZYMES FORMATION PROTEIN HYPE"/>
    <property type="match status" value="1"/>
</dbReference>
<evidence type="ECO:0000313" key="4">
    <source>
        <dbReference type="EMBL" id="QNU65274.1"/>
    </source>
</evidence>
<dbReference type="PIRSF" id="PIRSF005644">
    <property type="entry name" value="Hdrgns_mtr_HypE"/>
    <property type="match status" value="1"/>
</dbReference>
<reference evidence="4 5" key="1">
    <citation type="submission" date="2020-09" db="EMBL/GenBank/DDBJ databases">
        <title>Characterization and genome sequencing of Ruminiclostridium sp. nov. MA18.</title>
        <authorList>
            <person name="Rettenmaier R."/>
            <person name="Kowollik M.-L."/>
            <person name="Liebl W."/>
            <person name="Zverlov V."/>
        </authorList>
    </citation>
    <scope>NUCLEOTIDE SEQUENCE [LARGE SCALE GENOMIC DNA]</scope>
    <source>
        <strain evidence="4 5">MA18</strain>
    </source>
</reference>
<dbReference type="CDD" id="cd06061">
    <property type="entry name" value="PurM-like1"/>
    <property type="match status" value="1"/>
</dbReference>
<proteinExistence type="inferred from homology"/>
<protein>
    <submittedName>
        <fullName evidence="4">AIR synthase family protein</fullName>
    </submittedName>
</protein>
<dbReference type="InterPro" id="IPR036921">
    <property type="entry name" value="PurM-like_N_sf"/>
</dbReference>
<evidence type="ECO:0000313" key="5">
    <source>
        <dbReference type="Proteomes" id="UP000306409"/>
    </source>
</evidence>
<organism evidence="4 5">
    <name type="scientific">Ruminiclostridium herbifermentans</name>
    <dbReference type="NCBI Taxonomy" id="2488810"/>
    <lineage>
        <taxon>Bacteria</taxon>
        <taxon>Bacillati</taxon>
        <taxon>Bacillota</taxon>
        <taxon>Clostridia</taxon>
        <taxon>Eubacteriales</taxon>
        <taxon>Oscillospiraceae</taxon>
        <taxon>Ruminiclostridium</taxon>
    </lineage>
</organism>
<evidence type="ECO:0000256" key="1">
    <source>
        <dbReference type="ARBA" id="ARBA00006243"/>
    </source>
</evidence>